<keyword evidence="6" id="KW-1185">Reference proteome</keyword>
<dbReference type="InterPro" id="IPR043502">
    <property type="entry name" value="DNA/RNA_pol_sf"/>
</dbReference>
<dbReference type="EMBL" id="DS995899">
    <property type="protein sequence ID" value="EEA28361.1"/>
    <property type="molecule type" value="Genomic_DNA"/>
</dbReference>
<accession>B6Q542</accession>
<dbReference type="Pfam" id="PF22936">
    <property type="entry name" value="Pol_BBD"/>
    <property type="match status" value="1"/>
</dbReference>
<feature type="region of interest" description="Disordered" evidence="3">
    <location>
        <begin position="979"/>
        <end position="1033"/>
    </location>
</feature>
<feature type="compositionally biased region" description="Polar residues" evidence="3">
    <location>
        <begin position="982"/>
        <end position="1005"/>
    </location>
</feature>
<dbReference type="PROSITE" id="PS50994">
    <property type="entry name" value="INTEGRASE"/>
    <property type="match status" value="1"/>
</dbReference>
<dbReference type="InterPro" id="IPR057670">
    <property type="entry name" value="SH3_retrovirus"/>
</dbReference>
<dbReference type="Gene3D" id="3.30.420.10">
    <property type="entry name" value="Ribonuclease H-like superfamily/Ribonuclease H"/>
    <property type="match status" value="1"/>
</dbReference>
<protein>
    <recommendedName>
        <fullName evidence="4">Integrase catalytic domain-containing protein</fullName>
    </recommendedName>
</protein>
<feature type="compositionally biased region" description="Basic and acidic residues" evidence="3">
    <location>
        <begin position="65"/>
        <end position="81"/>
    </location>
</feature>
<evidence type="ECO:0000256" key="1">
    <source>
        <dbReference type="ARBA" id="ARBA00022750"/>
    </source>
</evidence>
<feature type="compositionally biased region" description="Basic residues" evidence="3">
    <location>
        <begin position="327"/>
        <end position="341"/>
    </location>
</feature>
<feature type="domain" description="Integrase catalytic" evidence="4">
    <location>
        <begin position="629"/>
        <end position="795"/>
    </location>
</feature>
<dbReference type="InterPro" id="IPR012337">
    <property type="entry name" value="RNaseH-like_sf"/>
</dbReference>
<dbReference type="Pfam" id="PF25597">
    <property type="entry name" value="SH3_retrovirus"/>
    <property type="match status" value="1"/>
</dbReference>
<dbReference type="Pfam" id="PF07727">
    <property type="entry name" value="RVT_2"/>
    <property type="match status" value="1"/>
</dbReference>
<feature type="compositionally biased region" description="Polar residues" evidence="3">
    <location>
        <begin position="82"/>
        <end position="99"/>
    </location>
</feature>
<dbReference type="OrthoDB" id="4501190at2759"/>
<dbReference type="GO" id="GO:0004190">
    <property type="term" value="F:aspartic-type endopeptidase activity"/>
    <property type="evidence" value="ECO:0007669"/>
    <property type="project" value="UniProtKB-KW"/>
</dbReference>
<evidence type="ECO:0000259" key="4">
    <source>
        <dbReference type="PROSITE" id="PS50994"/>
    </source>
</evidence>
<dbReference type="CDD" id="cd09272">
    <property type="entry name" value="RNase_HI_RT_Ty1"/>
    <property type="match status" value="1"/>
</dbReference>
<dbReference type="Proteomes" id="UP000001294">
    <property type="component" value="Unassembled WGS sequence"/>
</dbReference>
<dbReference type="SUPFAM" id="SSF53098">
    <property type="entry name" value="Ribonuclease H-like"/>
    <property type="match status" value="1"/>
</dbReference>
<feature type="region of interest" description="Disordered" evidence="3">
    <location>
        <begin position="916"/>
        <end position="947"/>
    </location>
</feature>
<keyword evidence="2" id="KW-0694">RNA-binding</keyword>
<reference evidence="6" key="1">
    <citation type="journal article" date="2015" name="Genome Announc.">
        <title>Genome sequence of the AIDS-associated pathogen Penicillium marneffei (ATCC18224) and its near taxonomic relative Talaromyces stipitatus (ATCC10500).</title>
        <authorList>
            <person name="Nierman W.C."/>
            <person name="Fedorova-Abrams N.D."/>
            <person name="Andrianopoulos A."/>
        </authorList>
    </citation>
    <scope>NUCLEOTIDE SEQUENCE [LARGE SCALE GENOMIC DNA]</scope>
    <source>
        <strain evidence="6">ATCC 18224 / CBS 334.59 / QM 7333</strain>
    </source>
</reference>
<feature type="compositionally biased region" description="Polar residues" evidence="3">
    <location>
        <begin position="1012"/>
        <end position="1033"/>
    </location>
</feature>
<dbReference type="PhylomeDB" id="B6Q542"/>
<sequence length="1689" mass="191849">MLSKQISKPATEQTLTGPNDWERWEKIFLSKIEQKDLMGYLTGERELPTRPEMTVIPPTPPSIEALRERNRTTNRDRERSTQTEGDQASQDEAISTGPATSAEKAALKLWKDEYSLELSHFNTLMTYYRTQESRYEAERKKIDDIIQWMQTSVSNDIKDACFGVGIDVRTGYQNLKQFFGRTAMTIAHQIGQEYRMHMKEFQTWPKDINSWVTQWMSIMQRGKQYNLTFAKDVVNWTKDFFDAFYKADPAWVTVLRTTYSDRIEAGNITYNDFAKQVQEQDRTRPKVTAKRGFQRGAFNANQQQDGASDEDNNNENENNTRSESYRGKGHRGGNRGGKRGNKNYQPARASSGPACIGCGMTHPVVHCFYLFPFLAPKGWIPNETRAAIVERNMRDKRICEEVEDLRKKFAYVLHWSTILDSGSTIHVFHDINRFEKYRKARPGDYLLAGNSKVRIEGYGEVVIHLKGPNEKSSPIRLYNVAYCKDFATNLVSMQSLWKMGYYWDQRPTHNCIRRNDGRFVGSIQPRYGQFVLEYRKERARGTVLSAHKESNSWTPRPPRKADIQRWHLRLGHPGPQALEHLSSASRGVRVTGISPKSNLTKGEGIKTVECDACATAKMKRQIRREPREKPSKPGERLAIDFHDFESSTSGYSSTMLVTDRYSGYIWDYNLTDRTGETIRAALADLLPKLDAQYGLVPWVIECDNEIYMNRPLVKEYLESFFIRLEPSPPYTQALNGAAERSGGVIKDKGRSMAASGKIPHDLWPEINRAAVYLFNRTPRYESNWKTPYEVFHTYLALQNGKVFEDMKPNQAHLRVYGCKAYSLTTKYMKKEKRLQRYHPKAWIGYLVGYDSTNIFRIWNPKLGVVVSARDVIFNEDEVFDGNLDKLRNDLATTTIDEIAELLNSVHIQNDKLQSATVGGPSWTQEDEPNSYNNEESLEPRLTTGDAQNEDINLRVEGRGPPGAPSAADIDAEVPFQDRAPESGQSLSHAPATGLSQNEAPATGQSVYRAPESGQSLSPAPATGQSTNLAPESGQSLEKDIIYPTPPDSPPAVLMSATIQNPVKDELNRINYLDSGCREAVAWEAAFTAGTSHKIYGSLNGKPFNRSSLRRALRSTTGLQSFFMGKRPAASARIKDVLESGKELINLHRNMLPAPPKGHGELKTHELGALFSEAEKEHLRSHQPTKSWSKVPYSYAKGRQVLDCMWVYVYKFDKHGRLLKCKARLVVRGDQQVGLNQGDTYAATLAARSFRTFMAIAARFDLEMAQYDAVNAFVHAPIQETVFMRIPPGYRHLYPGTILKLNKALYGLRTSPLQWQRTLTESLQKLGFKSVPHEPCCMIKSGILIFFYVDDIVLAYKKDKEKEARSLMNNLKKEYTITGGEELQWFLGIRVIRDREKKLIWLSQASYIDKIAKLADTFPIHDTPMAKDELLPYTGRASHATIHSYQRKVGSLMYAAVSTRLDIAFAVSRLSRFLTNPSPTHHRAADRVLLYLQSYRHLALQLGGGDGFVVASDASFADNTLDRKSSQAYVMTLYGGITGWQANKQNTVTTSTTEAELLALSQAAKEGMYVMHLLKELDVKLETPRLHLECDNKQTISLIEKDIVTLKTKLRHVDIHHHWLREQFQEGRVELTYVPTKKMIANGLTKALPKGEFDAFLEQIKMTDISRYLHEQKEDTQEVDMGTVLNCLQI</sequence>
<dbReference type="GO" id="GO:0003723">
    <property type="term" value="F:RNA binding"/>
    <property type="evidence" value="ECO:0007669"/>
    <property type="project" value="UniProtKB-KW"/>
</dbReference>
<dbReference type="HOGENOM" id="CLU_001650_18_4_1"/>
<evidence type="ECO:0000256" key="3">
    <source>
        <dbReference type="SAM" id="MobiDB-lite"/>
    </source>
</evidence>
<feature type="region of interest" description="Disordered" evidence="3">
    <location>
        <begin position="277"/>
        <end position="347"/>
    </location>
</feature>
<dbReference type="InterPro" id="IPR001584">
    <property type="entry name" value="Integrase_cat-core"/>
</dbReference>
<keyword evidence="1" id="KW-0064">Aspartyl protease</keyword>
<gene>
    <name evidence="5" type="ORF">PMAA_031750</name>
</gene>
<keyword evidence="1" id="KW-0645">Protease</keyword>
<dbReference type="SUPFAM" id="SSF56672">
    <property type="entry name" value="DNA/RNA polymerases"/>
    <property type="match status" value="1"/>
</dbReference>
<feature type="region of interest" description="Disordered" evidence="3">
    <location>
        <begin position="44"/>
        <end position="99"/>
    </location>
</feature>
<proteinExistence type="predicted"/>
<name>B6Q542_TALMQ</name>
<dbReference type="PANTHER" id="PTHR11439">
    <property type="entry name" value="GAG-POL-RELATED RETROTRANSPOSON"/>
    <property type="match status" value="1"/>
</dbReference>
<keyword evidence="1" id="KW-0378">Hydrolase</keyword>
<evidence type="ECO:0000313" key="5">
    <source>
        <dbReference type="EMBL" id="EEA28361.1"/>
    </source>
</evidence>
<dbReference type="VEuPathDB" id="FungiDB:PMAA_031750"/>
<evidence type="ECO:0000313" key="6">
    <source>
        <dbReference type="Proteomes" id="UP000001294"/>
    </source>
</evidence>
<dbReference type="GO" id="GO:0005634">
    <property type="term" value="C:nucleus"/>
    <property type="evidence" value="ECO:0007669"/>
    <property type="project" value="UniProtKB-ARBA"/>
</dbReference>
<evidence type="ECO:0000256" key="2">
    <source>
        <dbReference type="ARBA" id="ARBA00022884"/>
    </source>
</evidence>
<dbReference type="InterPro" id="IPR013103">
    <property type="entry name" value="RVT_2"/>
</dbReference>
<dbReference type="PANTHER" id="PTHR11439:SF440">
    <property type="entry name" value="INTEGRASE CATALYTIC DOMAIN-CONTAINING PROTEIN"/>
    <property type="match status" value="1"/>
</dbReference>
<organism evidence="5 6">
    <name type="scientific">Talaromyces marneffei (strain ATCC 18224 / CBS 334.59 / QM 7333)</name>
    <name type="common">Penicillium marneffei</name>
    <dbReference type="NCBI Taxonomy" id="441960"/>
    <lineage>
        <taxon>Eukaryota</taxon>
        <taxon>Fungi</taxon>
        <taxon>Dikarya</taxon>
        <taxon>Ascomycota</taxon>
        <taxon>Pezizomycotina</taxon>
        <taxon>Eurotiomycetes</taxon>
        <taxon>Eurotiomycetidae</taxon>
        <taxon>Eurotiales</taxon>
        <taxon>Trichocomaceae</taxon>
        <taxon>Talaromyces</taxon>
        <taxon>Talaromyces sect. Talaromyces</taxon>
    </lineage>
</organism>
<dbReference type="GO" id="GO:0015074">
    <property type="term" value="P:DNA integration"/>
    <property type="evidence" value="ECO:0007669"/>
    <property type="project" value="InterPro"/>
</dbReference>
<dbReference type="InterPro" id="IPR054722">
    <property type="entry name" value="PolX-like_BBD"/>
</dbReference>
<dbReference type="InterPro" id="IPR036397">
    <property type="entry name" value="RNaseH_sf"/>
</dbReference>